<sequence length="88" mass="9556">MPISAAAVISFVLATINAPRPQRMTPADLLACLHADQPDRSWSPHIEALFDECSHESLQDLVLAGATDFFVLERALVVWSQGEAHTAS</sequence>
<evidence type="ECO:0000313" key="1">
    <source>
        <dbReference type="EMBL" id="ALG75761.1"/>
    </source>
</evidence>
<reference evidence="1 2" key="2">
    <citation type="journal article" date="2016" name="Genome Announc.">
        <title>Complete Genome Sequence of a Strain of Azospirillum thiophilum Isolated from a Sulfide Spring.</title>
        <authorList>
            <person name="Fomenkov A."/>
            <person name="Vincze T."/>
            <person name="Grabovich M."/>
            <person name="Anton B.P."/>
            <person name="Dubinina G."/>
            <person name="Orlova M."/>
            <person name="Belousova E."/>
            <person name="Roberts R.J."/>
        </authorList>
    </citation>
    <scope>NUCLEOTIDE SEQUENCE [LARGE SCALE GENOMIC DNA]</scope>
    <source>
        <strain evidence="1 2">BV-S</strain>
    </source>
</reference>
<keyword evidence="2" id="KW-1185">Reference proteome</keyword>
<gene>
    <name evidence="1" type="ORF">AL072_33060</name>
</gene>
<name>A0AAC9EYW1_9PROT</name>
<reference evidence="2" key="1">
    <citation type="submission" date="2015-08" db="EMBL/GenBank/DDBJ databases">
        <title>Complete Genome Sequence of Azospirillum thiophilum BV-S.</title>
        <authorList>
            <person name="Fomenkov A."/>
            <person name="Vincze T."/>
            <person name="Grabovich M."/>
            <person name="Dubinina G."/>
            <person name="Orlova M."/>
            <person name="Belousova E."/>
            <person name="Roberts R.J."/>
        </authorList>
    </citation>
    <scope>NUCLEOTIDE SEQUENCE [LARGE SCALE GENOMIC DNA]</scope>
    <source>
        <strain evidence="2">BV-S</strain>
    </source>
</reference>
<protein>
    <submittedName>
        <fullName evidence="1">Uncharacterized protein</fullName>
    </submittedName>
</protein>
<evidence type="ECO:0000313" key="2">
    <source>
        <dbReference type="Proteomes" id="UP000069935"/>
    </source>
</evidence>
<proteinExistence type="predicted"/>
<dbReference type="KEGG" id="ati:AL072_33060"/>
<dbReference type="Proteomes" id="UP000069935">
    <property type="component" value="Chromosome 8"/>
</dbReference>
<dbReference type="AlphaFoldDB" id="A0AAC9EYW1"/>
<organism evidence="1 2">
    <name type="scientific">Azospirillum thiophilum</name>
    <dbReference type="NCBI Taxonomy" id="528244"/>
    <lineage>
        <taxon>Bacteria</taxon>
        <taxon>Pseudomonadati</taxon>
        <taxon>Pseudomonadota</taxon>
        <taxon>Alphaproteobacteria</taxon>
        <taxon>Rhodospirillales</taxon>
        <taxon>Azospirillaceae</taxon>
        <taxon>Azospirillum</taxon>
    </lineage>
</organism>
<dbReference type="EMBL" id="CP012408">
    <property type="protein sequence ID" value="ALG75761.1"/>
    <property type="molecule type" value="Genomic_DNA"/>
</dbReference>
<accession>A0AAC9EYW1</accession>
<dbReference type="RefSeq" id="WP_045586333.1">
    <property type="nucleotide sequence ID" value="NZ_CP012408.1"/>
</dbReference>